<accession>A0A9Q0B6M1</accession>
<proteinExistence type="predicted"/>
<protein>
    <submittedName>
        <fullName evidence="1">Uncharacterized protein</fullName>
    </submittedName>
</protein>
<dbReference type="Proteomes" id="UP001056436">
    <property type="component" value="Unassembled WGS sequence"/>
</dbReference>
<comment type="caution">
    <text evidence="1">The sequence shown here is derived from an EMBL/GenBank/DDBJ whole genome shotgun (WGS) entry which is preliminary data.</text>
</comment>
<evidence type="ECO:0000313" key="1">
    <source>
        <dbReference type="EMBL" id="KAI3557120.1"/>
    </source>
</evidence>
<dbReference type="EMBL" id="SDAQ01000009">
    <property type="protein sequence ID" value="KAI3557120.1"/>
    <property type="molecule type" value="Genomic_DNA"/>
</dbReference>
<evidence type="ECO:0000313" key="2">
    <source>
        <dbReference type="Proteomes" id="UP001056436"/>
    </source>
</evidence>
<sequence>MLYEADMTIFVSTYDATEFGTDMAQYLANKRWLAMAIPLIKEGGGKALLDYFLFKQVASDCLSTSHVAQLRWAALYCEVKVFPQYNGLEGDVAAMARSRGVADSVMEHYFSLRGLDGEEEGLSHQQALNELQTGVQERDIDQVSETSFEDMDLKL</sequence>
<gene>
    <name evidence="1" type="ORF">CABS02_02671</name>
</gene>
<keyword evidence="2" id="KW-1185">Reference proteome</keyword>
<name>A0A9Q0B6M1_9PEZI</name>
<organism evidence="1 2">
    <name type="scientific">Colletotrichum abscissum</name>
    <dbReference type="NCBI Taxonomy" id="1671311"/>
    <lineage>
        <taxon>Eukaryota</taxon>
        <taxon>Fungi</taxon>
        <taxon>Dikarya</taxon>
        <taxon>Ascomycota</taxon>
        <taxon>Pezizomycotina</taxon>
        <taxon>Sordariomycetes</taxon>
        <taxon>Hypocreomycetidae</taxon>
        <taxon>Glomerellales</taxon>
        <taxon>Glomerellaceae</taxon>
        <taxon>Colletotrichum</taxon>
        <taxon>Colletotrichum acutatum species complex</taxon>
    </lineage>
</organism>
<dbReference type="AlphaFoldDB" id="A0A9Q0B6M1"/>
<reference evidence="1" key="1">
    <citation type="submission" date="2019-01" db="EMBL/GenBank/DDBJ databases">
        <title>Colletotrichum abscissum LGMF1257.</title>
        <authorList>
            <person name="Baroncelli R."/>
        </authorList>
    </citation>
    <scope>NUCLEOTIDE SEQUENCE</scope>
    <source>
        <strain evidence="1">Ca142</strain>
    </source>
</reference>